<dbReference type="EMBL" id="SMFZ01000001">
    <property type="protein sequence ID" value="TCK24553.1"/>
    <property type="molecule type" value="Genomic_DNA"/>
</dbReference>
<dbReference type="InterPro" id="IPR039422">
    <property type="entry name" value="MarR/SlyA-like"/>
</dbReference>
<proteinExistence type="predicted"/>
<dbReference type="PANTHER" id="PTHR33164:SF43">
    <property type="entry name" value="HTH-TYPE TRANSCRIPTIONAL REPRESSOR YETL"/>
    <property type="match status" value="1"/>
</dbReference>
<accession>A0A4R1HTB8</accession>
<dbReference type="PANTHER" id="PTHR33164">
    <property type="entry name" value="TRANSCRIPTIONAL REGULATOR, MARR FAMILY"/>
    <property type="match status" value="1"/>
</dbReference>
<dbReference type="GO" id="GO:0003677">
    <property type="term" value="F:DNA binding"/>
    <property type="evidence" value="ECO:0007669"/>
    <property type="project" value="UniProtKB-KW"/>
</dbReference>
<comment type="caution">
    <text evidence="2">The sequence shown here is derived from an EMBL/GenBank/DDBJ whole genome shotgun (WGS) entry which is preliminary data.</text>
</comment>
<dbReference type="InterPro" id="IPR036390">
    <property type="entry name" value="WH_DNA-bd_sf"/>
</dbReference>
<dbReference type="SMART" id="SM00347">
    <property type="entry name" value="HTH_MARR"/>
    <property type="match status" value="1"/>
</dbReference>
<dbReference type="InterPro" id="IPR000835">
    <property type="entry name" value="HTH_MarR-typ"/>
</dbReference>
<dbReference type="RefSeq" id="WP_165922099.1">
    <property type="nucleotide sequence ID" value="NZ_SMFZ01000001.1"/>
</dbReference>
<dbReference type="Gene3D" id="1.10.10.10">
    <property type="entry name" value="Winged helix-like DNA-binding domain superfamily/Winged helix DNA-binding domain"/>
    <property type="match status" value="1"/>
</dbReference>
<evidence type="ECO:0000313" key="2">
    <source>
        <dbReference type="EMBL" id="TCK24553.1"/>
    </source>
</evidence>
<keyword evidence="3" id="KW-1185">Reference proteome</keyword>
<sequence length="153" mass="17013">MTAETPDRMRPDTDESLRLLSAVERTLTQLLDDALRAEGSDIDQWRILHLLAERGGCPMTVVAEHTLMLAPRLSKLVDRMVSANLVIRRPDEQDRRRVLIAVSARGRQVLDGWNAATEAAQRDVRDVLGPDAEVLDDALRRISARLSGVADPV</sequence>
<evidence type="ECO:0000259" key="1">
    <source>
        <dbReference type="PROSITE" id="PS50995"/>
    </source>
</evidence>
<dbReference type="Proteomes" id="UP000295560">
    <property type="component" value="Unassembled WGS sequence"/>
</dbReference>
<evidence type="ECO:0000313" key="3">
    <source>
        <dbReference type="Proteomes" id="UP000295560"/>
    </source>
</evidence>
<reference evidence="2 3" key="1">
    <citation type="submission" date="2019-03" db="EMBL/GenBank/DDBJ databases">
        <title>Sequencing the genomes of 1000 actinobacteria strains.</title>
        <authorList>
            <person name="Klenk H.-P."/>
        </authorList>
    </citation>
    <scope>NUCLEOTIDE SEQUENCE [LARGE SCALE GENOMIC DNA]</scope>
    <source>
        <strain evidence="2 3">DSM 44969</strain>
    </source>
</reference>
<dbReference type="SUPFAM" id="SSF46785">
    <property type="entry name" value="Winged helix' DNA-binding domain"/>
    <property type="match status" value="1"/>
</dbReference>
<feature type="domain" description="HTH marR-type" evidence="1">
    <location>
        <begin position="13"/>
        <end position="148"/>
    </location>
</feature>
<dbReference type="Pfam" id="PF12802">
    <property type="entry name" value="MarR_2"/>
    <property type="match status" value="1"/>
</dbReference>
<dbReference type="PROSITE" id="PS50995">
    <property type="entry name" value="HTH_MARR_2"/>
    <property type="match status" value="1"/>
</dbReference>
<organism evidence="2 3">
    <name type="scientific">Pseudonocardia endophytica</name>
    <dbReference type="NCBI Taxonomy" id="401976"/>
    <lineage>
        <taxon>Bacteria</taxon>
        <taxon>Bacillati</taxon>
        <taxon>Actinomycetota</taxon>
        <taxon>Actinomycetes</taxon>
        <taxon>Pseudonocardiales</taxon>
        <taxon>Pseudonocardiaceae</taxon>
        <taxon>Pseudonocardia</taxon>
    </lineage>
</organism>
<dbReference type="InterPro" id="IPR036388">
    <property type="entry name" value="WH-like_DNA-bd_sf"/>
</dbReference>
<dbReference type="GO" id="GO:0006950">
    <property type="term" value="P:response to stress"/>
    <property type="evidence" value="ECO:0007669"/>
    <property type="project" value="TreeGrafter"/>
</dbReference>
<name>A0A4R1HTB8_PSEEN</name>
<dbReference type="AlphaFoldDB" id="A0A4R1HTB8"/>
<protein>
    <submittedName>
        <fullName evidence="2">DNA-binding MarR family transcriptional regulator</fullName>
    </submittedName>
</protein>
<keyword evidence="2" id="KW-0238">DNA-binding</keyword>
<dbReference type="GO" id="GO:0003700">
    <property type="term" value="F:DNA-binding transcription factor activity"/>
    <property type="evidence" value="ECO:0007669"/>
    <property type="project" value="InterPro"/>
</dbReference>
<gene>
    <name evidence="2" type="ORF">EV378_0327</name>
</gene>